<feature type="compositionally biased region" description="Basic and acidic residues" evidence="1">
    <location>
        <begin position="191"/>
        <end position="208"/>
    </location>
</feature>
<protein>
    <submittedName>
        <fullName evidence="2">Uncharacterized protein</fullName>
    </submittedName>
</protein>
<evidence type="ECO:0000313" key="2">
    <source>
        <dbReference type="EMBL" id="ACK49161.1"/>
    </source>
</evidence>
<gene>
    <name evidence="2" type="ordered locus">Msil_0180</name>
</gene>
<feature type="region of interest" description="Disordered" evidence="1">
    <location>
        <begin position="171"/>
        <end position="220"/>
    </location>
</feature>
<name>B8EN26_METSB</name>
<dbReference type="Proteomes" id="UP000002257">
    <property type="component" value="Chromosome"/>
</dbReference>
<reference evidence="2 3" key="1">
    <citation type="journal article" date="2010" name="J. Bacteriol.">
        <title>Complete genome sequence of the aerobic facultative methanotroph Methylocella silvestris BL2.</title>
        <authorList>
            <person name="Chen Y."/>
            <person name="Crombie A."/>
            <person name="Rahman M.T."/>
            <person name="Dedysh S.N."/>
            <person name="Liesack W."/>
            <person name="Stott M.B."/>
            <person name="Alam M."/>
            <person name="Theisen A.R."/>
            <person name="Murrell J.C."/>
            <person name="Dunfield P.F."/>
        </authorList>
    </citation>
    <scope>NUCLEOTIDE SEQUENCE [LARGE SCALE GENOMIC DNA]</scope>
    <source>
        <strain evidence="3">DSM 15510 / CIP 108128 / LMG 27833 / NCIMB 13906 / BL2</strain>
    </source>
</reference>
<evidence type="ECO:0000313" key="3">
    <source>
        <dbReference type="Proteomes" id="UP000002257"/>
    </source>
</evidence>
<dbReference type="EMBL" id="CP001280">
    <property type="protein sequence ID" value="ACK49161.1"/>
    <property type="molecule type" value="Genomic_DNA"/>
</dbReference>
<proteinExistence type="predicted"/>
<evidence type="ECO:0000256" key="1">
    <source>
        <dbReference type="SAM" id="MobiDB-lite"/>
    </source>
</evidence>
<dbReference type="KEGG" id="msl:Msil_0180"/>
<dbReference type="HOGENOM" id="CLU_1254727_0_0_5"/>
<sequence length="220" mass="24461">MRARRSSRATRITVPLQSIAGSAHRTISPIPTAGPSYPAWSGRTAGRPPPLRQSHSRRSRPTAVIASSQQFLHQRSLDSPWNCNLLRPETPQSFTSQFLSTILRALAKADGERCPGARSFAADAGRRAERVSPRGKAIRSAKNNFRTRIHGLDRRSHAASEFSRLRHRLFPRANSRTGARNAAGRQARPPYRGDGRRETGFRPRERRSARAPSPLIPLPV</sequence>
<feature type="region of interest" description="Disordered" evidence="1">
    <location>
        <begin position="26"/>
        <end position="61"/>
    </location>
</feature>
<accession>B8EN26</accession>
<organism evidence="2 3">
    <name type="scientific">Methylocella silvestris (strain DSM 15510 / CIP 108128 / LMG 27833 / NCIMB 13906 / BL2)</name>
    <dbReference type="NCBI Taxonomy" id="395965"/>
    <lineage>
        <taxon>Bacteria</taxon>
        <taxon>Pseudomonadati</taxon>
        <taxon>Pseudomonadota</taxon>
        <taxon>Alphaproteobacteria</taxon>
        <taxon>Hyphomicrobiales</taxon>
        <taxon>Beijerinckiaceae</taxon>
        <taxon>Methylocella</taxon>
    </lineage>
</organism>
<dbReference type="AlphaFoldDB" id="B8EN26"/>
<dbReference type="STRING" id="395965.Msil_0180"/>
<keyword evidence="3" id="KW-1185">Reference proteome</keyword>